<reference evidence="2" key="1">
    <citation type="journal article" date="2023" name="Mol. Phylogenet. Evol.">
        <title>Genome-scale phylogeny and comparative genomics of the fungal order Sordariales.</title>
        <authorList>
            <person name="Hensen N."/>
            <person name="Bonometti L."/>
            <person name="Westerberg I."/>
            <person name="Brannstrom I.O."/>
            <person name="Guillou S."/>
            <person name="Cros-Aarteil S."/>
            <person name="Calhoun S."/>
            <person name="Haridas S."/>
            <person name="Kuo A."/>
            <person name="Mondo S."/>
            <person name="Pangilinan J."/>
            <person name="Riley R."/>
            <person name="LaButti K."/>
            <person name="Andreopoulos B."/>
            <person name="Lipzen A."/>
            <person name="Chen C."/>
            <person name="Yan M."/>
            <person name="Daum C."/>
            <person name="Ng V."/>
            <person name="Clum A."/>
            <person name="Steindorff A."/>
            <person name="Ohm R.A."/>
            <person name="Martin F."/>
            <person name="Silar P."/>
            <person name="Natvig D.O."/>
            <person name="Lalanne C."/>
            <person name="Gautier V."/>
            <person name="Ament-Velasquez S.L."/>
            <person name="Kruys A."/>
            <person name="Hutchinson M.I."/>
            <person name="Powell A.J."/>
            <person name="Barry K."/>
            <person name="Miller A.N."/>
            <person name="Grigoriev I.V."/>
            <person name="Debuchy R."/>
            <person name="Gladieux P."/>
            <person name="Hiltunen Thoren M."/>
            <person name="Johannesson H."/>
        </authorList>
    </citation>
    <scope>NUCLEOTIDE SEQUENCE</scope>
    <source>
        <strain evidence="2">PSN309</strain>
    </source>
</reference>
<keyword evidence="3" id="KW-1185">Reference proteome</keyword>
<feature type="compositionally biased region" description="Low complexity" evidence="1">
    <location>
        <begin position="378"/>
        <end position="391"/>
    </location>
</feature>
<feature type="compositionally biased region" description="Basic and acidic residues" evidence="1">
    <location>
        <begin position="172"/>
        <end position="181"/>
    </location>
</feature>
<dbReference type="AlphaFoldDB" id="A0AAN7AN97"/>
<feature type="compositionally biased region" description="Polar residues" evidence="1">
    <location>
        <begin position="489"/>
        <end position="509"/>
    </location>
</feature>
<protein>
    <submittedName>
        <fullName evidence="2">Uncharacterized protein</fullName>
    </submittedName>
</protein>
<evidence type="ECO:0000313" key="3">
    <source>
        <dbReference type="Proteomes" id="UP001302126"/>
    </source>
</evidence>
<sequence>MPTDRPSTPLSPRPVRFPSRSFSTKLRDLSRLKSRGGGEKEGPEEFRMVHTPDRPSRIITPIEAPSEEECGDKISRWHRAAVTAEQEYFETEDASSGENDMYRENNREDVDDEGRNKTHGPAPRSMWESLGARHGLEASQQQQPQYAHMQYTSNPASSPGHPQATRSNQQLQRDDLNRGHSSDAPTSAPHGLARQNHGRFQSASPDPNRLRERSLSPGVAVGLNSAASPSPGHPKSGMTQEHRTPIPACPSCHKLLDGIKPVRCPRCGRGLTTFKGSHIPPPLLKDRPLHKPARPPPPKTMTRRDDYYGRTLDGFSVPGQKAAKPPDRPPRYPTPPSSSSPAPNRPLPLRPKVPPITGTPETRGRTKTSSPLAQSYFSPTSSTSPSPTRTPLDVQPSPSPPSALQQQQKQQQQQQHTLHNKFHRPHISSQLRDSSSSAESRITPTSSPAPLPVTHIASQLRRPSPSPNRHGQQQKQPQTGSPSPPPAISTGQYLTSRFYQDSAAQTQKGTPPPPSLPAVATVTDSGFGYADWMSPPEGKEREDHSDDQDVFMDIYNQYGPGDTASQNSYSTAKTSQGRK</sequence>
<dbReference type="EMBL" id="MU864352">
    <property type="protein sequence ID" value="KAK4192984.1"/>
    <property type="molecule type" value="Genomic_DNA"/>
</dbReference>
<feature type="compositionally biased region" description="Polar residues" evidence="1">
    <location>
        <begin position="1"/>
        <end position="10"/>
    </location>
</feature>
<accession>A0AAN7AN97</accession>
<gene>
    <name evidence="2" type="ORF">QBC35DRAFT_161583</name>
</gene>
<feature type="compositionally biased region" description="Basic and acidic residues" evidence="1">
    <location>
        <begin position="100"/>
        <end position="116"/>
    </location>
</feature>
<name>A0AAN7AN97_9PEZI</name>
<evidence type="ECO:0000256" key="1">
    <source>
        <dbReference type="SAM" id="MobiDB-lite"/>
    </source>
</evidence>
<reference evidence="2" key="2">
    <citation type="submission" date="2023-05" db="EMBL/GenBank/DDBJ databases">
        <authorList>
            <consortium name="Lawrence Berkeley National Laboratory"/>
            <person name="Steindorff A."/>
            <person name="Hensen N."/>
            <person name="Bonometti L."/>
            <person name="Westerberg I."/>
            <person name="Brannstrom I.O."/>
            <person name="Guillou S."/>
            <person name="Cros-Aarteil S."/>
            <person name="Calhoun S."/>
            <person name="Haridas S."/>
            <person name="Kuo A."/>
            <person name="Mondo S."/>
            <person name="Pangilinan J."/>
            <person name="Riley R."/>
            <person name="Labutti K."/>
            <person name="Andreopoulos B."/>
            <person name="Lipzen A."/>
            <person name="Chen C."/>
            <person name="Yanf M."/>
            <person name="Daum C."/>
            <person name="Ng V."/>
            <person name="Clum A."/>
            <person name="Ohm R."/>
            <person name="Martin F."/>
            <person name="Silar P."/>
            <person name="Natvig D."/>
            <person name="Lalanne C."/>
            <person name="Gautier V."/>
            <person name="Ament-Velasquez S.L."/>
            <person name="Kruys A."/>
            <person name="Hutchinson M.I."/>
            <person name="Powell A.J."/>
            <person name="Barry K."/>
            <person name="Miller A.N."/>
            <person name="Grigoriev I.V."/>
            <person name="Debuchy R."/>
            <person name="Gladieux P."/>
            <person name="Thoren M.H."/>
            <person name="Johannesson H."/>
        </authorList>
    </citation>
    <scope>NUCLEOTIDE SEQUENCE</scope>
    <source>
        <strain evidence="2">PSN309</strain>
    </source>
</reference>
<feature type="region of interest" description="Disordered" evidence="1">
    <location>
        <begin position="1"/>
        <end position="58"/>
    </location>
</feature>
<feature type="compositionally biased region" description="Polar residues" evidence="1">
    <location>
        <begin position="467"/>
        <end position="481"/>
    </location>
</feature>
<proteinExistence type="predicted"/>
<feature type="compositionally biased region" description="Polar residues" evidence="1">
    <location>
        <begin position="367"/>
        <end position="377"/>
    </location>
</feature>
<feature type="region of interest" description="Disordered" evidence="1">
    <location>
        <begin position="85"/>
        <end position="243"/>
    </location>
</feature>
<comment type="caution">
    <text evidence="2">The sequence shown here is derived from an EMBL/GenBank/DDBJ whole genome shotgun (WGS) entry which is preliminary data.</text>
</comment>
<dbReference type="Proteomes" id="UP001302126">
    <property type="component" value="Unassembled WGS sequence"/>
</dbReference>
<evidence type="ECO:0000313" key="2">
    <source>
        <dbReference type="EMBL" id="KAK4192984.1"/>
    </source>
</evidence>
<feature type="compositionally biased region" description="Polar residues" evidence="1">
    <location>
        <begin position="563"/>
        <end position="579"/>
    </location>
</feature>
<feature type="compositionally biased region" description="Polar residues" evidence="1">
    <location>
        <begin position="427"/>
        <end position="448"/>
    </location>
</feature>
<feature type="compositionally biased region" description="Low complexity" evidence="1">
    <location>
        <begin position="402"/>
        <end position="415"/>
    </location>
</feature>
<organism evidence="2 3">
    <name type="scientific">Podospora australis</name>
    <dbReference type="NCBI Taxonomy" id="1536484"/>
    <lineage>
        <taxon>Eukaryota</taxon>
        <taxon>Fungi</taxon>
        <taxon>Dikarya</taxon>
        <taxon>Ascomycota</taxon>
        <taxon>Pezizomycotina</taxon>
        <taxon>Sordariomycetes</taxon>
        <taxon>Sordariomycetidae</taxon>
        <taxon>Sordariales</taxon>
        <taxon>Podosporaceae</taxon>
        <taxon>Podospora</taxon>
    </lineage>
</organism>
<feature type="region of interest" description="Disordered" evidence="1">
    <location>
        <begin position="272"/>
        <end position="579"/>
    </location>
</feature>
<feature type="compositionally biased region" description="Basic and acidic residues" evidence="1">
    <location>
        <begin position="25"/>
        <end position="56"/>
    </location>
</feature>
<feature type="compositionally biased region" description="Pro residues" evidence="1">
    <location>
        <begin position="331"/>
        <end position="354"/>
    </location>
</feature>